<proteinExistence type="predicted"/>
<accession>A0ABU6RT45</accession>
<name>A0ABU6RT45_9FABA</name>
<evidence type="ECO:0000313" key="3">
    <source>
        <dbReference type="Proteomes" id="UP001341840"/>
    </source>
</evidence>
<dbReference type="EMBL" id="JASCZI010031632">
    <property type="protein sequence ID" value="MED6127155.1"/>
    <property type="molecule type" value="Genomic_DNA"/>
</dbReference>
<organism evidence="2 3">
    <name type="scientific">Stylosanthes scabra</name>
    <dbReference type="NCBI Taxonomy" id="79078"/>
    <lineage>
        <taxon>Eukaryota</taxon>
        <taxon>Viridiplantae</taxon>
        <taxon>Streptophyta</taxon>
        <taxon>Embryophyta</taxon>
        <taxon>Tracheophyta</taxon>
        <taxon>Spermatophyta</taxon>
        <taxon>Magnoliopsida</taxon>
        <taxon>eudicotyledons</taxon>
        <taxon>Gunneridae</taxon>
        <taxon>Pentapetalae</taxon>
        <taxon>rosids</taxon>
        <taxon>fabids</taxon>
        <taxon>Fabales</taxon>
        <taxon>Fabaceae</taxon>
        <taxon>Papilionoideae</taxon>
        <taxon>50 kb inversion clade</taxon>
        <taxon>dalbergioids sensu lato</taxon>
        <taxon>Dalbergieae</taxon>
        <taxon>Pterocarpus clade</taxon>
        <taxon>Stylosanthes</taxon>
    </lineage>
</organism>
<dbReference type="Proteomes" id="UP001341840">
    <property type="component" value="Unassembled WGS sequence"/>
</dbReference>
<sequence length="102" mass="11725">MYVPYGDWRGERVRPPARQRRQPPPQDQPVDQLPQPETSAAPTTSAPAQYSFEPTMHDIMRRFDLQDRQIAKTQAMIRRAFLHADFTGLGFSSSDDSESQDF</sequence>
<feature type="compositionally biased region" description="Low complexity" evidence="1">
    <location>
        <begin position="28"/>
        <end position="49"/>
    </location>
</feature>
<evidence type="ECO:0000313" key="2">
    <source>
        <dbReference type="EMBL" id="MED6127155.1"/>
    </source>
</evidence>
<keyword evidence="3" id="KW-1185">Reference proteome</keyword>
<feature type="region of interest" description="Disordered" evidence="1">
    <location>
        <begin position="1"/>
        <end position="51"/>
    </location>
</feature>
<gene>
    <name evidence="2" type="ORF">PIB30_085423</name>
</gene>
<comment type="caution">
    <text evidence="2">The sequence shown here is derived from an EMBL/GenBank/DDBJ whole genome shotgun (WGS) entry which is preliminary data.</text>
</comment>
<reference evidence="2 3" key="1">
    <citation type="journal article" date="2023" name="Plants (Basel)">
        <title>Bridging the Gap: Combining Genomics and Transcriptomics Approaches to Understand Stylosanthes scabra, an Orphan Legume from the Brazilian Caatinga.</title>
        <authorList>
            <person name="Ferreira-Neto J.R.C."/>
            <person name="da Silva M.D."/>
            <person name="Binneck E."/>
            <person name="de Melo N.F."/>
            <person name="da Silva R.H."/>
            <person name="de Melo A.L.T.M."/>
            <person name="Pandolfi V."/>
            <person name="Bustamante F.O."/>
            <person name="Brasileiro-Vidal A.C."/>
            <person name="Benko-Iseppon A.M."/>
        </authorList>
    </citation>
    <scope>NUCLEOTIDE SEQUENCE [LARGE SCALE GENOMIC DNA]</scope>
    <source>
        <tissue evidence="2">Leaves</tissue>
    </source>
</reference>
<protein>
    <submittedName>
        <fullName evidence="2">Uncharacterized protein</fullName>
    </submittedName>
</protein>
<evidence type="ECO:0000256" key="1">
    <source>
        <dbReference type="SAM" id="MobiDB-lite"/>
    </source>
</evidence>